<feature type="region of interest" description="Disordered" evidence="1">
    <location>
        <begin position="29"/>
        <end position="51"/>
    </location>
</feature>
<gene>
    <name evidence="2" type="ORF">CJ030_MR2G000641</name>
</gene>
<evidence type="ECO:0000313" key="2">
    <source>
        <dbReference type="EMBL" id="KAB1223924.1"/>
    </source>
</evidence>
<proteinExistence type="predicted"/>
<sequence length="127" mass="14417">MTLNKDQPTLKPFYFAKRFTSIFLLSTTTEKKKEEEEEEEEEITSINEGPHGKQCAKKLMATMMGVIALLFVAANAENDLKYPPLQPSSYPVLPRPAPAHRRLVISLHFPTAYSLPQQIRILGDSER</sequence>
<dbReference type="EMBL" id="RXIC02000020">
    <property type="protein sequence ID" value="KAB1223924.1"/>
    <property type="molecule type" value="Genomic_DNA"/>
</dbReference>
<evidence type="ECO:0000256" key="1">
    <source>
        <dbReference type="SAM" id="MobiDB-lite"/>
    </source>
</evidence>
<keyword evidence="3" id="KW-1185">Reference proteome</keyword>
<protein>
    <submittedName>
        <fullName evidence="2">Uncharacterized protein</fullName>
    </submittedName>
</protein>
<comment type="caution">
    <text evidence="2">The sequence shown here is derived from an EMBL/GenBank/DDBJ whole genome shotgun (WGS) entry which is preliminary data.</text>
</comment>
<dbReference type="AlphaFoldDB" id="A0A6A1WFA5"/>
<dbReference type="Proteomes" id="UP000516437">
    <property type="component" value="Chromosome 2"/>
</dbReference>
<name>A0A6A1WFA5_9ROSI</name>
<reference evidence="2 3" key="1">
    <citation type="journal article" date="2019" name="Plant Biotechnol. J.">
        <title>The red bayberry genome and genetic basis of sex determination.</title>
        <authorList>
            <person name="Jia H.M."/>
            <person name="Jia H.J."/>
            <person name="Cai Q.L."/>
            <person name="Wang Y."/>
            <person name="Zhao H.B."/>
            <person name="Yang W.F."/>
            <person name="Wang G.Y."/>
            <person name="Li Y.H."/>
            <person name="Zhan D.L."/>
            <person name="Shen Y.T."/>
            <person name="Niu Q.F."/>
            <person name="Chang L."/>
            <person name="Qiu J."/>
            <person name="Zhao L."/>
            <person name="Xie H.B."/>
            <person name="Fu W.Y."/>
            <person name="Jin J."/>
            <person name="Li X.W."/>
            <person name="Jiao Y."/>
            <person name="Zhou C.C."/>
            <person name="Tu T."/>
            <person name="Chai C.Y."/>
            <person name="Gao J.L."/>
            <person name="Fan L.J."/>
            <person name="van de Weg E."/>
            <person name="Wang J.Y."/>
            <person name="Gao Z.S."/>
        </authorList>
    </citation>
    <scope>NUCLEOTIDE SEQUENCE [LARGE SCALE GENOMIC DNA]</scope>
    <source>
        <tissue evidence="2">Leaves</tissue>
    </source>
</reference>
<evidence type="ECO:0000313" key="3">
    <source>
        <dbReference type="Proteomes" id="UP000516437"/>
    </source>
</evidence>
<organism evidence="2 3">
    <name type="scientific">Morella rubra</name>
    <name type="common">Chinese bayberry</name>
    <dbReference type="NCBI Taxonomy" id="262757"/>
    <lineage>
        <taxon>Eukaryota</taxon>
        <taxon>Viridiplantae</taxon>
        <taxon>Streptophyta</taxon>
        <taxon>Embryophyta</taxon>
        <taxon>Tracheophyta</taxon>
        <taxon>Spermatophyta</taxon>
        <taxon>Magnoliopsida</taxon>
        <taxon>eudicotyledons</taxon>
        <taxon>Gunneridae</taxon>
        <taxon>Pentapetalae</taxon>
        <taxon>rosids</taxon>
        <taxon>fabids</taxon>
        <taxon>Fagales</taxon>
        <taxon>Myricaceae</taxon>
        <taxon>Morella</taxon>
    </lineage>
</organism>
<accession>A0A6A1WFA5</accession>